<reference evidence="10" key="1">
    <citation type="submission" date="2021-02" db="EMBL/GenBank/DDBJ databases">
        <authorList>
            <person name="Nowell W R."/>
        </authorList>
    </citation>
    <scope>NUCLEOTIDE SEQUENCE</scope>
    <source>
        <strain evidence="10">Ploen Becks lab</strain>
    </source>
</reference>
<evidence type="ECO:0000313" key="11">
    <source>
        <dbReference type="Proteomes" id="UP000663879"/>
    </source>
</evidence>
<comment type="function">
    <text evidence="9">Hydrolyzes the sphingolipid ceramide into sphingosine and free fatty acid.</text>
</comment>
<feature type="transmembrane region" description="Helical" evidence="9">
    <location>
        <begin position="71"/>
        <end position="94"/>
    </location>
</feature>
<feature type="binding site" evidence="8">
    <location>
        <position position="272"/>
    </location>
    <ligand>
        <name>Zn(2+)</name>
        <dbReference type="ChEBI" id="CHEBI:29105"/>
        <note>catalytic</note>
    </ligand>
</feature>
<dbReference type="Pfam" id="PF05875">
    <property type="entry name" value="Ceramidase"/>
    <property type="match status" value="1"/>
</dbReference>
<dbReference type="EC" id="3.5.1.-" evidence="9"/>
<feature type="binding site" evidence="7">
    <location>
        <position position="14"/>
    </location>
    <ligand>
        <name>Ca(2+)</name>
        <dbReference type="ChEBI" id="CHEBI:29108"/>
    </ligand>
</feature>
<evidence type="ECO:0000256" key="5">
    <source>
        <dbReference type="ARBA" id="ARBA00022989"/>
    </source>
</evidence>
<feature type="binding site" evidence="7">
    <location>
        <position position="17"/>
    </location>
    <ligand>
        <name>Ca(2+)</name>
        <dbReference type="ChEBI" id="CHEBI:29108"/>
    </ligand>
</feature>
<feature type="binding site" evidence="7">
    <location>
        <position position="28"/>
    </location>
    <ligand>
        <name>Ca(2+)</name>
        <dbReference type="ChEBI" id="CHEBI:29108"/>
    </ligand>
</feature>
<evidence type="ECO:0000256" key="4">
    <source>
        <dbReference type="ARBA" id="ARBA00022801"/>
    </source>
</evidence>
<feature type="binding site" evidence="8">
    <location>
        <position position="91"/>
    </location>
    <ligand>
        <name>Zn(2+)</name>
        <dbReference type="ChEBI" id="CHEBI:29105"/>
        <note>catalytic</note>
    </ligand>
</feature>
<comment type="caution">
    <text evidence="10">The sequence shown here is derived from an EMBL/GenBank/DDBJ whole genome shotgun (WGS) entry which is preliminary data.</text>
</comment>
<evidence type="ECO:0000256" key="8">
    <source>
        <dbReference type="PIRSR" id="PIRSR608901-2"/>
    </source>
</evidence>
<accession>A0A813PLC3</accession>
<gene>
    <name evidence="10" type="ORF">OXX778_LOCUS4211</name>
</gene>
<keyword evidence="6 9" id="KW-0472">Membrane</keyword>
<keyword evidence="9" id="KW-0443">Lipid metabolism</keyword>
<feature type="transmembrane region" description="Helical" evidence="9">
    <location>
        <begin position="176"/>
        <end position="193"/>
    </location>
</feature>
<dbReference type="InterPro" id="IPR008901">
    <property type="entry name" value="ACER"/>
</dbReference>
<evidence type="ECO:0000313" key="10">
    <source>
        <dbReference type="EMBL" id="CAF0756747.1"/>
    </source>
</evidence>
<feature type="transmembrane region" description="Helical" evidence="9">
    <location>
        <begin position="148"/>
        <end position="170"/>
    </location>
</feature>
<feature type="binding site" evidence="8">
    <location>
        <position position="276"/>
    </location>
    <ligand>
        <name>Zn(2+)</name>
        <dbReference type="ChEBI" id="CHEBI:29105"/>
        <note>catalytic</note>
    </ligand>
</feature>
<evidence type="ECO:0000256" key="9">
    <source>
        <dbReference type="RuleBase" id="RU364079"/>
    </source>
</evidence>
<keyword evidence="11" id="KW-1185">Reference proteome</keyword>
<dbReference type="AlphaFoldDB" id="A0A813PLC3"/>
<dbReference type="PANTHER" id="PTHR46187:SF3">
    <property type="entry name" value="ALKALINE CERAMIDASE 3"/>
    <property type="match status" value="1"/>
</dbReference>
<keyword evidence="7" id="KW-0479">Metal-binding</keyword>
<dbReference type="OrthoDB" id="187171at2759"/>
<dbReference type="EMBL" id="CAJNOC010000405">
    <property type="protein sequence ID" value="CAF0756747.1"/>
    <property type="molecule type" value="Genomic_DNA"/>
</dbReference>
<dbReference type="GO" id="GO:0016811">
    <property type="term" value="F:hydrolase activity, acting on carbon-nitrogen (but not peptide) bonds, in linear amides"/>
    <property type="evidence" value="ECO:0007669"/>
    <property type="project" value="InterPro"/>
</dbReference>
<proteinExistence type="inferred from homology"/>
<feature type="binding site" evidence="7">
    <location>
        <position position="15"/>
    </location>
    <ligand>
        <name>Ca(2+)</name>
        <dbReference type="ChEBI" id="CHEBI:29108"/>
    </ligand>
</feature>
<protein>
    <recommendedName>
        <fullName evidence="9">Alkaline ceramidase</fullName>
        <ecNumber evidence="9">3.5.1.-</ecNumber>
    </recommendedName>
</protein>
<keyword evidence="3 9" id="KW-0812">Transmembrane</keyword>
<feature type="transmembrane region" description="Helical" evidence="9">
    <location>
        <begin position="273"/>
        <end position="291"/>
    </location>
</feature>
<feature type="transmembrane region" description="Helical" evidence="9">
    <location>
        <begin position="29"/>
        <end position="50"/>
    </location>
</feature>
<dbReference type="GO" id="GO:0005789">
    <property type="term" value="C:endoplasmic reticulum membrane"/>
    <property type="evidence" value="ECO:0007669"/>
    <property type="project" value="TreeGrafter"/>
</dbReference>
<evidence type="ECO:0000256" key="6">
    <source>
        <dbReference type="ARBA" id="ARBA00023136"/>
    </source>
</evidence>
<feature type="transmembrane region" description="Helical" evidence="9">
    <location>
        <begin position="106"/>
        <end position="127"/>
    </location>
</feature>
<dbReference type="GO" id="GO:0046872">
    <property type="term" value="F:metal ion binding"/>
    <property type="evidence" value="ECO:0007669"/>
    <property type="project" value="UniProtKB-KW"/>
</dbReference>
<evidence type="ECO:0000256" key="7">
    <source>
        <dbReference type="PIRSR" id="PIRSR608901-1"/>
    </source>
</evidence>
<dbReference type="GO" id="GO:0071602">
    <property type="term" value="P:phytosphingosine biosynthetic process"/>
    <property type="evidence" value="ECO:0007669"/>
    <property type="project" value="TreeGrafter"/>
</dbReference>
<comment type="similarity">
    <text evidence="2 9">Belongs to the alkaline ceramidase family.</text>
</comment>
<organism evidence="10 11">
    <name type="scientific">Brachionus calyciflorus</name>
    <dbReference type="NCBI Taxonomy" id="104777"/>
    <lineage>
        <taxon>Eukaryota</taxon>
        <taxon>Metazoa</taxon>
        <taxon>Spiralia</taxon>
        <taxon>Gnathifera</taxon>
        <taxon>Rotifera</taxon>
        <taxon>Eurotatoria</taxon>
        <taxon>Monogononta</taxon>
        <taxon>Pseudotrocha</taxon>
        <taxon>Ploima</taxon>
        <taxon>Brachionidae</taxon>
        <taxon>Brachionus</taxon>
    </lineage>
</organism>
<dbReference type="GO" id="GO:0006672">
    <property type="term" value="P:ceramide metabolic process"/>
    <property type="evidence" value="ECO:0007669"/>
    <property type="project" value="InterPro"/>
</dbReference>
<evidence type="ECO:0000256" key="2">
    <source>
        <dbReference type="ARBA" id="ARBA00009780"/>
    </source>
</evidence>
<evidence type="ECO:0000256" key="1">
    <source>
        <dbReference type="ARBA" id="ARBA00004141"/>
    </source>
</evidence>
<keyword evidence="7" id="KW-0106">Calcium</keyword>
<keyword evidence="5 9" id="KW-1133">Transmembrane helix</keyword>
<feature type="binding site" evidence="7">
    <location>
        <position position="19"/>
    </location>
    <ligand>
        <name>Ca(2+)</name>
        <dbReference type="ChEBI" id="CHEBI:29108"/>
    </ligand>
</feature>
<keyword evidence="8" id="KW-0862">Zinc</keyword>
<comment type="cofactor">
    <cofactor evidence="8">
        <name>Zn(2+)</name>
        <dbReference type="ChEBI" id="CHEBI:29105"/>
    </cofactor>
</comment>
<dbReference type="Proteomes" id="UP000663879">
    <property type="component" value="Unassembled WGS sequence"/>
</dbReference>
<sequence>MMSGFWGNRTATIDWCENNYEITHYIAEFWNTISNLGLILFPLYGIYWSLQHISYSNKYSTKHKKYFKIPTSLLFCHIGLSLVGIGSWMFHMTLLYPMQLLDELPMIFGTGILIYANYETILSIYNFKKKQRGHGDEKKTNLEKIFSMRPLIMLLITIYCVGVAYIYLYIWKNPVFHEFAFALMTICVISENVTLIRMLNLKKRMYVLSFVYYMFGFLLWNIDNKFCSYLKLYRQNLESFFGLNQELIQASSLRPILLNLFVVSLKSISEFHSLWHVFTGYGSFMVLLFLTEVHYQFYLIKTNAIKKSNEKKDYKAIGSKFYNMYYHFSNSIIVNEKKN</sequence>
<name>A0A813PLC3_9BILA</name>
<feature type="transmembrane region" description="Helical" evidence="9">
    <location>
        <begin position="205"/>
        <end position="222"/>
    </location>
</feature>
<keyword evidence="4 9" id="KW-0378">Hydrolase</keyword>
<evidence type="ECO:0000256" key="3">
    <source>
        <dbReference type="ARBA" id="ARBA00022692"/>
    </source>
</evidence>
<dbReference type="PANTHER" id="PTHR46187">
    <property type="entry name" value="ALKALINE CERAMIDASE 3"/>
    <property type="match status" value="1"/>
</dbReference>
<comment type="subcellular location">
    <subcellularLocation>
        <location evidence="1">Membrane</location>
        <topology evidence="1">Multi-pass membrane protein</topology>
    </subcellularLocation>
</comment>